<proteinExistence type="predicted"/>
<keyword evidence="2" id="KW-0496">Mitochondrion</keyword>
<dbReference type="OrthoDB" id="2094445at2759"/>
<organism evidence="4 5">
    <name type="scientific">Ambispora gerdemannii</name>
    <dbReference type="NCBI Taxonomy" id="144530"/>
    <lineage>
        <taxon>Eukaryota</taxon>
        <taxon>Fungi</taxon>
        <taxon>Fungi incertae sedis</taxon>
        <taxon>Mucoromycota</taxon>
        <taxon>Glomeromycotina</taxon>
        <taxon>Glomeromycetes</taxon>
        <taxon>Archaeosporales</taxon>
        <taxon>Ambisporaceae</taxon>
        <taxon>Ambispora</taxon>
    </lineage>
</organism>
<dbReference type="PANTHER" id="PTHR28074">
    <property type="entry name" value="ATP SYNTHASE SUBUNIT K, MITOCHONDRIAL"/>
    <property type="match status" value="1"/>
</dbReference>
<keyword evidence="5" id="KW-1185">Reference proteome</keyword>
<evidence type="ECO:0000313" key="4">
    <source>
        <dbReference type="EMBL" id="CAG8493865.1"/>
    </source>
</evidence>
<dbReference type="GO" id="GO:0015986">
    <property type="term" value="P:proton motive force-driven ATP synthesis"/>
    <property type="evidence" value="ECO:0007669"/>
    <property type="project" value="TreeGrafter"/>
</dbReference>
<evidence type="ECO:0000256" key="2">
    <source>
        <dbReference type="ARBA" id="ARBA00023128"/>
    </source>
</evidence>
<protein>
    <submittedName>
        <fullName evidence="4">12711_t:CDS:1</fullName>
    </submittedName>
</protein>
<dbReference type="Proteomes" id="UP000789831">
    <property type="component" value="Unassembled WGS sequence"/>
</dbReference>
<accession>A0A9N8WU38</accession>
<sequence length="82" mass="8949">MGGHYIIAGRKILNEYVSQHLSFRHSLTLATWTTFGLGAFAATRALSKKAGPTPPIVTSSSDEETFIKEFLQAAEAEEKNAH</sequence>
<dbReference type="PANTHER" id="PTHR28074:SF1">
    <property type="entry name" value="ATP SYNTHASE SUBUNIT K, MITOCHONDRIAL"/>
    <property type="match status" value="1"/>
</dbReference>
<dbReference type="AlphaFoldDB" id="A0A9N8WU38"/>
<evidence type="ECO:0000313" key="5">
    <source>
        <dbReference type="Proteomes" id="UP000789831"/>
    </source>
</evidence>
<evidence type="ECO:0000256" key="3">
    <source>
        <dbReference type="ARBA" id="ARBA00023136"/>
    </source>
</evidence>
<comment type="caution">
    <text evidence="4">The sequence shown here is derived from an EMBL/GenBank/DDBJ whole genome shotgun (WGS) entry which is preliminary data.</text>
</comment>
<dbReference type="Pfam" id="PF11022">
    <property type="entry name" value="ATP19"/>
    <property type="match status" value="1"/>
</dbReference>
<comment type="subcellular location">
    <subcellularLocation>
        <location evidence="1">Mitochondrion membrane</location>
    </subcellularLocation>
</comment>
<gene>
    <name evidence="4" type="ORF">AGERDE_LOCUS3895</name>
</gene>
<dbReference type="EMBL" id="CAJVPL010000411">
    <property type="protein sequence ID" value="CAG8493865.1"/>
    <property type="molecule type" value="Genomic_DNA"/>
</dbReference>
<evidence type="ECO:0000256" key="1">
    <source>
        <dbReference type="ARBA" id="ARBA00004325"/>
    </source>
</evidence>
<keyword evidence="3" id="KW-0472">Membrane</keyword>
<dbReference type="GO" id="GO:0031966">
    <property type="term" value="C:mitochondrial membrane"/>
    <property type="evidence" value="ECO:0007669"/>
    <property type="project" value="UniProtKB-SubCell"/>
</dbReference>
<reference evidence="4" key="1">
    <citation type="submission" date="2021-06" db="EMBL/GenBank/DDBJ databases">
        <authorList>
            <person name="Kallberg Y."/>
            <person name="Tangrot J."/>
            <person name="Rosling A."/>
        </authorList>
    </citation>
    <scope>NUCLEOTIDE SEQUENCE</scope>
    <source>
        <strain evidence="4">MT106</strain>
    </source>
</reference>
<dbReference type="InterPro" id="IPR021278">
    <property type="entry name" value="ATP19"/>
</dbReference>
<name>A0A9N8WU38_9GLOM</name>